<gene>
    <name evidence="1" type="ORF">QFC24_004485</name>
</gene>
<evidence type="ECO:0000313" key="2">
    <source>
        <dbReference type="Proteomes" id="UP001234202"/>
    </source>
</evidence>
<sequence length="303" mass="34817">MFVSSEPFETQKSFLRDEIFPHLGGEILQKKTSALNRTLSVPVSHVEVLNRRPHTSATYDYEMEFHQTSVAETETHNRARTRNSTGATHECTGPSAISATMPPVPILHRGGSFGEHEPEGDANDQPFAPIVQPYPIPVSPPQTAEQRAHLVEVFREELAEELVDYGRRGRRAYQRPVTAHHLRDSQVTEALRNNGCLNGMPYLLAENIIRHDWHKVTGDCIYTVRMHGGPPRANATELEANYAGVPYTIWEYWGQRTRVREAHVTRYVHAFGVDGFYRAVMWFWMDEEEWLELWRQRQASRRG</sequence>
<comment type="caution">
    <text evidence="1">The sequence shown here is derived from an EMBL/GenBank/DDBJ whole genome shotgun (WGS) entry which is preliminary data.</text>
</comment>
<proteinExistence type="predicted"/>
<keyword evidence="2" id="KW-1185">Reference proteome</keyword>
<dbReference type="EMBL" id="JASBWV010000016">
    <property type="protein sequence ID" value="KAJ9121903.1"/>
    <property type="molecule type" value="Genomic_DNA"/>
</dbReference>
<name>A0ACC2XDK2_9TREE</name>
<reference evidence="1" key="1">
    <citation type="submission" date="2023-04" db="EMBL/GenBank/DDBJ databases">
        <title>Draft Genome sequencing of Naganishia species isolated from polar environments using Oxford Nanopore Technology.</title>
        <authorList>
            <person name="Leo P."/>
            <person name="Venkateswaran K."/>
        </authorList>
    </citation>
    <scope>NUCLEOTIDE SEQUENCE</scope>
    <source>
        <strain evidence="1">DBVPG 5303</strain>
    </source>
</reference>
<evidence type="ECO:0000313" key="1">
    <source>
        <dbReference type="EMBL" id="KAJ9121903.1"/>
    </source>
</evidence>
<dbReference type="Proteomes" id="UP001234202">
    <property type="component" value="Unassembled WGS sequence"/>
</dbReference>
<organism evidence="1 2">
    <name type="scientific">Naganishia onofrii</name>
    <dbReference type="NCBI Taxonomy" id="1851511"/>
    <lineage>
        <taxon>Eukaryota</taxon>
        <taxon>Fungi</taxon>
        <taxon>Dikarya</taxon>
        <taxon>Basidiomycota</taxon>
        <taxon>Agaricomycotina</taxon>
        <taxon>Tremellomycetes</taxon>
        <taxon>Filobasidiales</taxon>
        <taxon>Filobasidiaceae</taxon>
        <taxon>Naganishia</taxon>
    </lineage>
</organism>
<protein>
    <submittedName>
        <fullName evidence="1">Uncharacterized protein</fullName>
    </submittedName>
</protein>
<accession>A0ACC2XDK2</accession>